<dbReference type="InterPro" id="IPR005183">
    <property type="entry name" value="DUF305_CopM-like"/>
</dbReference>
<name>A0ABR9U8C9_9CYAN</name>
<comment type="caution">
    <text evidence="2">The sequence shown here is derived from an EMBL/GenBank/DDBJ whole genome shotgun (WGS) entry which is preliminary data.</text>
</comment>
<dbReference type="Pfam" id="PF03713">
    <property type="entry name" value="DUF305"/>
    <property type="match status" value="1"/>
</dbReference>
<keyword evidence="3" id="KW-1185">Reference proteome</keyword>
<evidence type="ECO:0000259" key="1">
    <source>
        <dbReference type="Pfam" id="PF03713"/>
    </source>
</evidence>
<dbReference type="InterPro" id="IPR012347">
    <property type="entry name" value="Ferritin-like"/>
</dbReference>
<gene>
    <name evidence="2" type="ORF">IQ236_04005</name>
</gene>
<dbReference type="Gene3D" id="1.20.1260.10">
    <property type="match status" value="1"/>
</dbReference>
<evidence type="ECO:0000313" key="3">
    <source>
        <dbReference type="Proteomes" id="UP000640725"/>
    </source>
</evidence>
<dbReference type="PANTHER" id="PTHR36933">
    <property type="entry name" value="SLL0788 PROTEIN"/>
    <property type="match status" value="1"/>
</dbReference>
<sequence length="231" mass="25556">MNRKSIFSSLMIGLLAGGTVTTLALVLAFKTFAQASQASPIPAASTRLSQAVPGMGGMMGQPDQHFIVMMIPHHQGAITMADLALQRSQHPEIRTLAQSIKDSQTREIEKMATWYRQWYNADVPQGIPGMGMHGNWGGYNPGTVSSGWQASMGCMGGMRTMLGNTTALQNASDFDRAFIEEMVPHHQMGVRMAQMVLVHSNRPEIRELAQAIIDSQTAEINQMQQWYQNWY</sequence>
<organism evidence="2 3">
    <name type="scientific">Planktothrix mougeotii LEGE 06226</name>
    <dbReference type="NCBI Taxonomy" id="1828728"/>
    <lineage>
        <taxon>Bacteria</taxon>
        <taxon>Bacillati</taxon>
        <taxon>Cyanobacteriota</taxon>
        <taxon>Cyanophyceae</taxon>
        <taxon>Oscillatoriophycideae</taxon>
        <taxon>Oscillatoriales</taxon>
        <taxon>Microcoleaceae</taxon>
        <taxon>Planktothrix</taxon>
    </lineage>
</organism>
<dbReference type="RefSeq" id="WP_193868066.1">
    <property type="nucleotide sequence ID" value="NZ_JADEWU010000005.1"/>
</dbReference>
<proteinExistence type="predicted"/>
<reference evidence="2 3" key="1">
    <citation type="submission" date="2020-10" db="EMBL/GenBank/DDBJ databases">
        <authorList>
            <person name="Castelo-Branco R."/>
            <person name="Eusebio N."/>
            <person name="Adriana R."/>
            <person name="Vieira A."/>
            <person name="Brugerolle De Fraissinette N."/>
            <person name="Rezende De Castro R."/>
            <person name="Schneider M.P."/>
            <person name="Vasconcelos V."/>
            <person name="Leao P.N."/>
        </authorList>
    </citation>
    <scope>NUCLEOTIDE SEQUENCE [LARGE SCALE GENOMIC DNA]</scope>
    <source>
        <strain evidence="2 3">LEGE 06226</strain>
    </source>
</reference>
<dbReference type="EMBL" id="JADEWU010000005">
    <property type="protein sequence ID" value="MBE9142384.1"/>
    <property type="molecule type" value="Genomic_DNA"/>
</dbReference>
<protein>
    <submittedName>
        <fullName evidence="2">DUF305 domain-containing protein</fullName>
    </submittedName>
</protein>
<feature type="domain" description="DUF305" evidence="1">
    <location>
        <begin position="63"/>
        <end position="227"/>
    </location>
</feature>
<evidence type="ECO:0000313" key="2">
    <source>
        <dbReference type="EMBL" id="MBE9142384.1"/>
    </source>
</evidence>
<accession>A0ABR9U8C9</accession>
<dbReference type="Proteomes" id="UP000640725">
    <property type="component" value="Unassembled WGS sequence"/>
</dbReference>
<dbReference type="PANTHER" id="PTHR36933:SF1">
    <property type="entry name" value="SLL0788 PROTEIN"/>
    <property type="match status" value="1"/>
</dbReference>